<reference evidence="4" key="1">
    <citation type="journal article" date="2021" name="Elife">
        <title>Highly contiguous assemblies of 101 drosophilid genomes.</title>
        <authorList>
            <person name="Kim B.Y."/>
            <person name="Wang J.R."/>
            <person name="Miller D.E."/>
            <person name="Barmina O."/>
            <person name="Delaney E."/>
            <person name="Thompson A."/>
            <person name="Comeault A.A."/>
            <person name="Peede D."/>
            <person name="D'Agostino E.R."/>
            <person name="Pelaez J."/>
            <person name="Aguilar J.M."/>
            <person name="Haji D."/>
            <person name="Matsunaga T."/>
            <person name="Armstrong E.E."/>
            <person name="Zych M."/>
            <person name="Ogawa Y."/>
            <person name="Stamenkovic-Radak M."/>
            <person name="Jelic M."/>
            <person name="Veselinovic M.S."/>
            <person name="Tanaskovic M."/>
            <person name="Eric P."/>
            <person name="Gao J.J."/>
            <person name="Katoh T.K."/>
            <person name="Toda M.J."/>
            <person name="Watabe H."/>
            <person name="Watada M."/>
            <person name="Davis J.S."/>
            <person name="Moyle L.C."/>
            <person name="Manoli G."/>
            <person name="Bertolini E."/>
            <person name="Kostal V."/>
            <person name="Hawley R.S."/>
            <person name="Takahashi A."/>
            <person name="Jones C.D."/>
            <person name="Price D.K."/>
            <person name="Whiteman N."/>
            <person name="Kopp A."/>
            <person name="Matute D.R."/>
            <person name="Petrov D.A."/>
        </authorList>
    </citation>
    <scope>NUCLEOTIDE SEQUENCE [LARGE SCALE GENOMIC DNA]</scope>
</reference>
<dbReference type="OrthoDB" id="7863809at2759"/>
<feature type="compositionally biased region" description="Low complexity" evidence="1">
    <location>
        <begin position="44"/>
        <end position="120"/>
    </location>
</feature>
<dbReference type="EnsemblMetazoa" id="XM_017124021.1">
    <property type="protein sequence ID" value="XP_016979510.1"/>
    <property type="gene ID" value="LOC108044861"/>
</dbReference>
<dbReference type="GeneID" id="108044861"/>
<dbReference type="RefSeq" id="XP_016979511.1">
    <property type="nucleotide sequence ID" value="XM_017124022.1"/>
</dbReference>
<evidence type="ECO:0000313" key="5">
    <source>
        <dbReference type="RefSeq" id="XP_016979510.1"/>
    </source>
</evidence>
<feature type="chain" id="PRO_5044647206" evidence="2">
    <location>
        <begin position="22"/>
        <end position="212"/>
    </location>
</feature>
<evidence type="ECO:0000256" key="2">
    <source>
        <dbReference type="SAM" id="SignalP"/>
    </source>
</evidence>
<evidence type="ECO:0000313" key="3">
    <source>
        <dbReference type="EnsemblMetazoa" id="XP_016979510.1"/>
    </source>
</evidence>
<protein>
    <submittedName>
        <fullName evidence="5 6">Integumentary mucin C.1</fullName>
    </submittedName>
</protein>
<evidence type="ECO:0000256" key="1">
    <source>
        <dbReference type="SAM" id="MobiDB-lite"/>
    </source>
</evidence>
<dbReference type="RefSeq" id="XP_016979510.1">
    <property type="nucleotide sequence ID" value="XM_017124021.1"/>
</dbReference>
<evidence type="ECO:0000313" key="4">
    <source>
        <dbReference type="Proteomes" id="UP001652680"/>
    </source>
</evidence>
<sequence length="212" mass="23907">MKSAVEISLIFIWFLVAGIWAQDTIPEIPVDYMPTTTTRVATTLATSTEEQTTPTTESTTTTTTDPTTTSTLEHTTSTITDPITTSTTEHTTTSTTVPTTTATTEPTTTSTTKSTTTSSTHRAPINPTYRPPHVQPTYTSKKPWVVMEPVERCFLRNQLEFSTCWQNPPTTSCYRCCYYYDSHIIKCNKLHHGPCGWYDRRQLKVHVNWKQV</sequence>
<dbReference type="Proteomes" id="UP001652680">
    <property type="component" value="Unassembled WGS sequence"/>
</dbReference>
<evidence type="ECO:0000313" key="6">
    <source>
        <dbReference type="RefSeq" id="XP_016979511.1"/>
    </source>
</evidence>
<name>A0A6P4EMS3_DRORH</name>
<reference evidence="3" key="3">
    <citation type="submission" date="2025-05" db="UniProtKB">
        <authorList>
            <consortium name="EnsemblMetazoa"/>
        </authorList>
    </citation>
    <scope>IDENTIFICATION</scope>
</reference>
<organism evidence="5">
    <name type="scientific">Drosophila rhopaloa</name>
    <name type="common">Fruit fly</name>
    <dbReference type="NCBI Taxonomy" id="1041015"/>
    <lineage>
        <taxon>Eukaryota</taxon>
        <taxon>Metazoa</taxon>
        <taxon>Ecdysozoa</taxon>
        <taxon>Arthropoda</taxon>
        <taxon>Hexapoda</taxon>
        <taxon>Insecta</taxon>
        <taxon>Pterygota</taxon>
        <taxon>Neoptera</taxon>
        <taxon>Endopterygota</taxon>
        <taxon>Diptera</taxon>
        <taxon>Brachycera</taxon>
        <taxon>Muscomorpha</taxon>
        <taxon>Ephydroidea</taxon>
        <taxon>Drosophilidae</taxon>
        <taxon>Drosophila</taxon>
        <taxon>Sophophora</taxon>
    </lineage>
</organism>
<proteinExistence type="predicted"/>
<accession>A0A6P4EMS3</accession>
<gene>
    <name evidence="5 6" type="primary">LOC108044861</name>
    <name evidence="3" type="synonym">108044861</name>
</gene>
<feature type="signal peptide" evidence="2">
    <location>
        <begin position="1"/>
        <end position="21"/>
    </location>
</feature>
<dbReference type="AlphaFoldDB" id="A0A6P4EMS3"/>
<feature type="region of interest" description="Disordered" evidence="1">
    <location>
        <begin position="44"/>
        <end position="138"/>
    </location>
</feature>
<dbReference type="EnsemblMetazoa" id="XM_017124022.1">
    <property type="protein sequence ID" value="XP_016979511.1"/>
    <property type="gene ID" value="LOC108044861"/>
</dbReference>
<keyword evidence="2" id="KW-0732">Signal</keyword>
<keyword evidence="4" id="KW-1185">Reference proteome</keyword>
<reference evidence="5 6" key="2">
    <citation type="submission" date="2025-04" db="UniProtKB">
        <authorList>
            <consortium name="RefSeq"/>
        </authorList>
    </citation>
    <scope>IDENTIFICATION</scope>
</reference>